<evidence type="ECO:0000259" key="2">
    <source>
        <dbReference type="Pfam" id="PF00582"/>
    </source>
</evidence>
<accession>A0A6I6N7A3</accession>
<dbReference type="PRINTS" id="PR01438">
    <property type="entry name" value="UNVRSLSTRESS"/>
</dbReference>
<dbReference type="PANTHER" id="PTHR46268">
    <property type="entry name" value="STRESS RESPONSE PROTEIN NHAX"/>
    <property type="match status" value="1"/>
</dbReference>
<feature type="domain" description="UspA" evidence="2">
    <location>
        <begin position="1"/>
        <end position="136"/>
    </location>
</feature>
<dbReference type="Gene3D" id="3.40.50.620">
    <property type="entry name" value="HUPs"/>
    <property type="match status" value="2"/>
</dbReference>
<name>A0A6I6N7A3_9ACTN</name>
<dbReference type="EMBL" id="CP047020">
    <property type="protein sequence ID" value="QHA09078.1"/>
    <property type="molecule type" value="Genomic_DNA"/>
</dbReference>
<dbReference type="Pfam" id="PF00582">
    <property type="entry name" value="Usp"/>
    <property type="match status" value="2"/>
</dbReference>
<dbReference type="AlphaFoldDB" id="A0A6I6N7A3"/>
<proteinExistence type="inferred from homology"/>
<evidence type="ECO:0000256" key="1">
    <source>
        <dbReference type="ARBA" id="ARBA00008791"/>
    </source>
</evidence>
<comment type="similarity">
    <text evidence="1">Belongs to the universal stress protein A family.</text>
</comment>
<reference evidence="3 4" key="1">
    <citation type="submission" date="2019-12" db="EMBL/GenBank/DDBJ databases">
        <title>Streptomyces sp. strain T44 isolated from rhizosphere soil of Broussonetia papyrifera.</title>
        <authorList>
            <person name="Mo P."/>
        </authorList>
    </citation>
    <scope>NUCLEOTIDE SEQUENCE [LARGE SCALE GENOMIC DNA]</scope>
    <source>
        <strain evidence="3 4">T44</strain>
    </source>
</reference>
<dbReference type="SUPFAM" id="SSF52402">
    <property type="entry name" value="Adenine nucleotide alpha hydrolases-like"/>
    <property type="match status" value="2"/>
</dbReference>
<evidence type="ECO:0000313" key="4">
    <source>
        <dbReference type="Proteomes" id="UP000436138"/>
    </source>
</evidence>
<dbReference type="InterPro" id="IPR006015">
    <property type="entry name" value="Universal_stress_UspA"/>
</dbReference>
<protein>
    <submittedName>
        <fullName evidence="3">Universal stress protein</fullName>
    </submittedName>
</protein>
<feature type="domain" description="UspA" evidence="2">
    <location>
        <begin position="145"/>
        <end position="276"/>
    </location>
</feature>
<sequence length="284" mass="29942">MTDPIMVGVDGSGRSLRALVWAAHEAALRHRALRIIHVLPLFHSYATNEAERIGERNEWDQGVATEATAIVREAHPDLEVTSALPSGNPAAVLLAEAEHAHTVVLGAKGMGSFGSLLIGSVATQVVGHAASPVVIVNHVPTGHGRIVVGADGSAYSRAALAYAFEQASLRGAPLHALHAWSHPGPHAHVSAAQDALAKEQRQTLEEWLAPLRHEYPEVKVVEQLPDEPPVIALSRASDRADLLVVGSRGLGGFHGLALGSVSHHLLQFSQCPLAVIAHGPEVPT</sequence>
<dbReference type="CDD" id="cd00293">
    <property type="entry name" value="USP-like"/>
    <property type="match status" value="1"/>
</dbReference>
<keyword evidence="4" id="KW-1185">Reference proteome</keyword>
<dbReference type="Proteomes" id="UP000436138">
    <property type="component" value="Chromosome"/>
</dbReference>
<organism evidence="3 4">
    <name type="scientific">Streptomyces broussonetiae</name>
    <dbReference type="NCBI Taxonomy" id="2686304"/>
    <lineage>
        <taxon>Bacteria</taxon>
        <taxon>Bacillati</taxon>
        <taxon>Actinomycetota</taxon>
        <taxon>Actinomycetes</taxon>
        <taxon>Kitasatosporales</taxon>
        <taxon>Streptomycetaceae</taxon>
        <taxon>Streptomyces</taxon>
    </lineage>
</organism>
<dbReference type="InterPro" id="IPR006016">
    <property type="entry name" value="UspA"/>
</dbReference>
<evidence type="ECO:0000313" key="3">
    <source>
        <dbReference type="EMBL" id="QHA09078.1"/>
    </source>
</evidence>
<dbReference type="RefSeq" id="WP_158929116.1">
    <property type="nucleotide sequence ID" value="NZ_CP047020.1"/>
</dbReference>
<dbReference type="InterPro" id="IPR014729">
    <property type="entry name" value="Rossmann-like_a/b/a_fold"/>
</dbReference>
<gene>
    <name evidence="3" type="ORF">GQF42_42915</name>
</gene>
<dbReference type="PANTHER" id="PTHR46268:SF6">
    <property type="entry name" value="UNIVERSAL STRESS PROTEIN UP12"/>
    <property type="match status" value="1"/>
</dbReference>
<dbReference type="KEGG" id="sbro:GQF42_42915"/>